<accession>A0A1M5VEE5</accession>
<reference evidence="2" key="1">
    <citation type="submission" date="2016-11" db="EMBL/GenBank/DDBJ databases">
        <authorList>
            <person name="Varghese N."/>
            <person name="Submissions S."/>
        </authorList>
    </citation>
    <scope>NUCLEOTIDE SEQUENCE [LARGE SCALE GENOMIC DNA]</scope>
    <source>
        <strain evidence="2">DSM 100572</strain>
    </source>
</reference>
<dbReference type="AlphaFoldDB" id="A0A1M5VEE5"/>
<organism evidence="1 2">
    <name type="scientific">Wenyingzhuangia marina</name>
    <dbReference type="NCBI Taxonomy" id="1195760"/>
    <lineage>
        <taxon>Bacteria</taxon>
        <taxon>Pseudomonadati</taxon>
        <taxon>Bacteroidota</taxon>
        <taxon>Flavobacteriia</taxon>
        <taxon>Flavobacteriales</taxon>
        <taxon>Flavobacteriaceae</taxon>
        <taxon>Wenyingzhuangia</taxon>
    </lineage>
</organism>
<protein>
    <submittedName>
        <fullName evidence="1">Uncharacterized protein</fullName>
    </submittedName>
</protein>
<dbReference type="Proteomes" id="UP000184109">
    <property type="component" value="Unassembled WGS sequence"/>
</dbReference>
<dbReference type="STRING" id="1195760.SAMN05444281_1741"/>
<evidence type="ECO:0000313" key="1">
    <source>
        <dbReference type="EMBL" id="SHH73642.1"/>
    </source>
</evidence>
<dbReference type="EMBL" id="FQXQ01000003">
    <property type="protein sequence ID" value="SHH73642.1"/>
    <property type="molecule type" value="Genomic_DNA"/>
</dbReference>
<gene>
    <name evidence="1" type="ORF">SAMN05444281_1741</name>
</gene>
<keyword evidence="2" id="KW-1185">Reference proteome</keyword>
<evidence type="ECO:0000313" key="2">
    <source>
        <dbReference type="Proteomes" id="UP000184109"/>
    </source>
</evidence>
<proteinExistence type="predicted"/>
<name>A0A1M5VEE5_9FLAO</name>
<sequence length="173" mass="20400">MFSCKNEPSINDVISCTSDVDFHHSKIIRDAKNNFEINLGKHWKRELYFDDYQSRIYAADTTRNFSSSFIIDVTRFKGKIIIEEAFKNKITTQVLATTKTYIIQNSIIKFNDQPAYAIYYFHKNEEQVTYNIQYYIADQEHYYLLSAQINGSQNFTKNNCEILQIFNSLKIIP</sequence>
<dbReference type="Gene3D" id="3.40.1000.10">
    <property type="entry name" value="Mog1/PsbP, alpha/beta/alpha sandwich"/>
    <property type="match status" value="1"/>
</dbReference>